<dbReference type="Gene3D" id="3.30.710.10">
    <property type="entry name" value="Potassium Channel Kv1.1, Chain A"/>
    <property type="match status" value="1"/>
</dbReference>
<dbReference type="InterPro" id="IPR011333">
    <property type="entry name" value="SKP1/BTB/POZ_sf"/>
</dbReference>
<accession>H0EE03</accession>
<dbReference type="CDD" id="cd18186">
    <property type="entry name" value="BTB_POZ_ZBTB_KLHL-like"/>
    <property type="match status" value="1"/>
</dbReference>
<organism evidence="2 3">
    <name type="scientific">Glarea lozoyensis (strain ATCC 74030 / MF5533)</name>
    <dbReference type="NCBI Taxonomy" id="1104152"/>
    <lineage>
        <taxon>Eukaryota</taxon>
        <taxon>Fungi</taxon>
        <taxon>Dikarya</taxon>
        <taxon>Ascomycota</taxon>
        <taxon>Pezizomycotina</taxon>
        <taxon>Leotiomycetes</taxon>
        <taxon>Helotiales</taxon>
        <taxon>Helotiaceae</taxon>
        <taxon>Glarea</taxon>
    </lineage>
</organism>
<reference evidence="2 3" key="1">
    <citation type="journal article" date="2012" name="Eukaryot. Cell">
        <title>Genome sequence of the fungus Glarea lozoyensis: the first genome sequence of a species from the Helotiaceae family.</title>
        <authorList>
            <person name="Youssar L."/>
            <person name="Gruening B.A."/>
            <person name="Erxleben A."/>
            <person name="Guenther S."/>
            <person name="Huettel W."/>
        </authorList>
    </citation>
    <scope>NUCLEOTIDE SEQUENCE [LARGE SCALE GENOMIC DNA]</scope>
    <source>
        <strain evidence="3">ATCC 74030 / MF5533</strain>
    </source>
</reference>
<evidence type="ECO:0000313" key="2">
    <source>
        <dbReference type="EMBL" id="EHL03236.1"/>
    </source>
</evidence>
<feature type="compositionally biased region" description="Polar residues" evidence="1">
    <location>
        <begin position="1"/>
        <end position="11"/>
    </location>
</feature>
<protein>
    <recommendedName>
        <fullName evidence="4">BTB domain-containing protein</fullName>
    </recommendedName>
</protein>
<dbReference type="OrthoDB" id="194443at2759"/>
<evidence type="ECO:0000256" key="1">
    <source>
        <dbReference type="SAM" id="MobiDB-lite"/>
    </source>
</evidence>
<proteinExistence type="predicted"/>
<keyword evidence="3" id="KW-1185">Reference proteome</keyword>
<dbReference type="InParanoid" id="H0EE03"/>
<dbReference type="Proteomes" id="UP000005446">
    <property type="component" value="Unassembled WGS sequence"/>
</dbReference>
<comment type="caution">
    <text evidence="2">The sequence shown here is derived from an EMBL/GenBank/DDBJ whole genome shotgun (WGS) entry which is preliminary data.</text>
</comment>
<dbReference type="AlphaFoldDB" id="H0EE03"/>
<gene>
    <name evidence="2" type="ORF">M7I_0671</name>
</gene>
<dbReference type="HOGENOM" id="CLU_1038479_0_0_1"/>
<sequence>MAASSSTSRMAQQWPGGRPPVSDFSENVFIDLRVFGPKTEHTTAAEGSSQNKKGKEKEVVQEEGSENHKGKESEEVPIAMFKVEKASACHGSYVINRKLINQTWSGDGPLSFDLHDFKPEAIPLLIQFLYRFRLNDPEPTTNEQDILDAATNRVHLWCLGDYLGMPALQDQAIAHLDLFARGTKSVMVGLWRTQQKYIWENTQEGYKLREYMIQALLTTVNKSTASELRSGLDIGVLNEMIKQTTAHLGGKDWLPLKAYFLDNKSQRN</sequence>
<dbReference type="EMBL" id="AGUE01000011">
    <property type="protein sequence ID" value="EHL03236.1"/>
    <property type="molecule type" value="Genomic_DNA"/>
</dbReference>
<feature type="region of interest" description="Disordered" evidence="1">
    <location>
        <begin position="1"/>
        <end position="25"/>
    </location>
</feature>
<feature type="region of interest" description="Disordered" evidence="1">
    <location>
        <begin position="40"/>
        <end position="73"/>
    </location>
</feature>
<name>H0EE03_GLAL7</name>
<feature type="compositionally biased region" description="Basic and acidic residues" evidence="1">
    <location>
        <begin position="53"/>
        <end position="73"/>
    </location>
</feature>
<evidence type="ECO:0008006" key="4">
    <source>
        <dbReference type="Google" id="ProtNLM"/>
    </source>
</evidence>
<evidence type="ECO:0000313" key="3">
    <source>
        <dbReference type="Proteomes" id="UP000005446"/>
    </source>
</evidence>